<feature type="region of interest" description="Disordered" evidence="1">
    <location>
        <begin position="134"/>
        <end position="197"/>
    </location>
</feature>
<dbReference type="eggNOG" id="KOG2588">
    <property type="taxonomic scope" value="Eukaryota"/>
</dbReference>
<dbReference type="VEuPathDB" id="FungiDB:GGTG_00126"/>
<dbReference type="Gene3D" id="4.10.280.10">
    <property type="entry name" value="Helix-loop-helix DNA-binding domain"/>
    <property type="match status" value="1"/>
</dbReference>
<feature type="compositionally biased region" description="Polar residues" evidence="1">
    <location>
        <begin position="38"/>
        <end position="67"/>
    </location>
</feature>
<keyword evidence="5" id="KW-1185">Reference proteome</keyword>
<dbReference type="PANTHER" id="PTHR47336:SF2">
    <property type="entry name" value="TRANSCRIPTION FACTOR HMS1-RELATED"/>
    <property type="match status" value="1"/>
</dbReference>
<dbReference type="InterPro" id="IPR011598">
    <property type="entry name" value="bHLH_dom"/>
</dbReference>
<evidence type="ECO:0000313" key="5">
    <source>
        <dbReference type="Proteomes" id="UP000006039"/>
    </source>
</evidence>
<dbReference type="EnsemblFungi" id="EJT80122">
    <property type="protein sequence ID" value="EJT80122"/>
    <property type="gene ID" value="GGTG_00126"/>
</dbReference>
<feature type="compositionally biased region" description="Basic and acidic residues" evidence="1">
    <location>
        <begin position="329"/>
        <end position="357"/>
    </location>
</feature>
<reference evidence="4" key="5">
    <citation type="submission" date="2018-04" db="UniProtKB">
        <authorList>
            <consortium name="EnsemblFungi"/>
        </authorList>
    </citation>
    <scope>IDENTIFICATION</scope>
    <source>
        <strain evidence="4">R3-111a-1</strain>
    </source>
</reference>
<reference evidence="3" key="3">
    <citation type="submission" date="2010-09" db="EMBL/GenBank/DDBJ databases">
        <title>Annotation of Gaeumannomyces graminis var. tritici R3-111a-1.</title>
        <authorList>
            <consortium name="The Broad Institute Genome Sequencing Platform"/>
            <person name="Ma L.-J."/>
            <person name="Dead R."/>
            <person name="Young S.K."/>
            <person name="Zeng Q."/>
            <person name="Gargeya S."/>
            <person name="Fitzgerald M."/>
            <person name="Haas B."/>
            <person name="Abouelleil A."/>
            <person name="Alvarado L."/>
            <person name="Arachchi H.M."/>
            <person name="Berlin A."/>
            <person name="Brown A."/>
            <person name="Chapman S.B."/>
            <person name="Chen Z."/>
            <person name="Dunbar C."/>
            <person name="Freedman E."/>
            <person name="Gearin G."/>
            <person name="Gellesch M."/>
            <person name="Goldberg J."/>
            <person name="Griggs A."/>
            <person name="Gujja S."/>
            <person name="Heiman D."/>
            <person name="Howarth C."/>
            <person name="Larson L."/>
            <person name="Lui A."/>
            <person name="MacDonald P.J.P."/>
            <person name="Mehta T."/>
            <person name="Montmayeur A."/>
            <person name="Murphy C."/>
            <person name="Neiman D."/>
            <person name="Pearson M."/>
            <person name="Priest M."/>
            <person name="Roberts A."/>
            <person name="Saif S."/>
            <person name="Shea T."/>
            <person name="Shenoy N."/>
            <person name="Sisk P."/>
            <person name="Stolte C."/>
            <person name="Sykes S."/>
            <person name="Yandava C."/>
            <person name="Wortman J."/>
            <person name="Nusbaum C."/>
            <person name="Birren B."/>
        </authorList>
    </citation>
    <scope>NUCLEOTIDE SEQUENCE</scope>
    <source>
        <strain evidence="3">R3-111a-1</strain>
    </source>
</reference>
<feature type="compositionally biased region" description="Acidic residues" evidence="1">
    <location>
        <begin position="183"/>
        <end position="197"/>
    </location>
</feature>
<dbReference type="Proteomes" id="UP000006039">
    <property type="component" value="Unassembled WGS sequence"/>
</dbReference>
<dbReference type="Pfam" id="PF00010">
    <property type="entry name" value="HLH"/>
    <property type="match status" value="1"/>
</dbReference>
<feature type="domain" description="BHLH" evidence="2">
    <location>
        <begin position="347"/>
        <end position="416"/>
    </location>
</feature>
<dbReference type="GeneID" id="20340584"/>
<feature type="region of interest" description="Disordered" evidence="1">
    <location>
        <begin position="374"/>
        <end position="403"/>
    </location>
</feature>
<evidence type="ECO:0000256" key="1">
    <source>
        <dbReference type="SAM" id="MobiDB-lite"/>
    </source>
</evidence>
<dbReference type="HOGENOM" id="CLU_041446_0_0_1"/>
<dbReference type="OrthoDB" id="2133190at2759"/>
<name>J3NFT2_GAET3</name>
<protein>
    <recommendedName>
        <fullName evidence="2">BHLH domain-containing protein</fullName>
    </recommendedName>
</protein>
<evidence type="ECO:0000259" key="2">
    <source>
        <dbReference type="PROSITE" id="PS50888"/>
    </source>
</evidence>
<feature type="compositionally biased region" description="Low complexity" evidence="1">
    <location>
        <begin position="139"/>
        <end position="149"/>
    </location>
</feature>
<dbReference type="InterPro" id="IPR052099">
    <property type="entry name" value="Regulatory_TF_Diverse"/>
</dbReference>
<reference evidence="3" key="2">
    <citation type="submission" date="2010-07" db="EMBL/GenBank/DDBJ databases">
        <authorList>
            <consortium name="The Broad Institute Genome Sequencing Platform"/>
            <consortium name="Broad Institute Genome Sequencing Center for Infectious Disease"/>
            <person name="Ma L.-J."/>
            <person name="Dead R."/>
            <person name="Young S."/>
            <person name="Zeng Q."/>
            <person name="Koehrsen M."/>
            <person name="Alvarado L."/>
            <person name="Berlin A."/>
            <person name="Chapman S.B."/>
            <person name="Chen Z."/>
            <person name="Freedman E."/>
            <person name="Gellesch M."/>
            <person name="Goldberg J."/>
            <person name="Griggs A."/>
            <person name="Gujja S."/>
            <person name="Heilman E.R."/>
            <person name="Heiman D."/>
            <person name="Hepburn T."/>
            <person name="Howarth C."/>
            <person name="Jen D."/>
            <person name="Larson L."/>
            <person name="Mehta T."/>
            <person name="Neiman D."/>
            <person name="Pearson M."/>
            <person name="Roberts A."/>
            <person name="Saif S."/>
            <person name="Shea T."/>
            <person name="Shenoy N."/>
            <person name="Sisk P."/>
            <person name="Stolte C."/>
            <person name="Sykes S."/>
            <person name="Walk T."/>
            <person name="White J."/>
            <person name="Yandava C."/>
            <person name="Haas B."/>
            <person name="Nusbaum C."/>
            <person name="Birren B."/>
        </authorList>
    </citation>
    <scope>NUCLEOTIDE SEQUENCE</scope>
    <source>
        <strain evidence="3">R3-111a-1</strain>
    </source>
</reference>
<dbReference type="PROSITE" id="PS50888">
    <property type="entry name" value="BHLH"/>
    <property type="match status" value="1"/>
</dbReference>
<dbReference type="InterPro" id="IPR036638">
    <property type="entry name" value="HLH_DNA-bd_sf"/>
</dbReference>
<feature type="region of interest" description="Disordered" evidence="1">
    <location>
        <begin position="217"/>
        <end position="240"/>
    </location>
</feature>
<organism evidence="3">
    <name type="scientific">Gaeumannomyces tritici (strain R3-111a-1)</name>
    <name type="common">Wheat and barley take-all root rot fungus</name>
    <name type="synonym">Gaeumannomyces graminis var. tritici</name>
    <dbReference type="NCBI Taxonomy" id="644352"/>
    <lineage>
        <taxon>Eukaryota</taxon>
        <taxon>Fungi</taxon>
        <taxon>Dikarya</taxon>
        <taxon>Ascomycota</taxon>
        <taxon>Pezizomycotina</taxon>
        <taxon>Sordariomycetes</taxon>
        <taxon>Sordariomycetidae</taxon>
        <taxon>Magnaporthales</taxon>
        <taxon>Magnaporthaceae</taxon>
        <taxon>Gaeumannomyces</taxon>
    </lineage>
</organism>
<dbReference type="SMART" id="SM00353">
    <property type="entry name" value="HLH"/>
    <property type="match status" value="1"/>
</dbReference>
<evidence type="ECO:0000313" key="4">
    <source>
        <dbReference type="EnsemblFungi" id="EJT80122"/>
    </source>
</evidence>
<reference evidence="5" key="1">
    <citation type="submission" date="2010-07" db="EMBL/GenBank/DDBJ databases">
        <title>The genome sequence of Gaeumannomyces graminis var. tritici strain R3-111a-1.</title>
        <authorList>
            <consortium name="The Broad Institute Genome Sequencing Platform"/>
            <person name="Ma L.-J."/>
            <person name="Dead R."/>
            <person name="Young S."/>
            <person name="Zeng Q."/>
            <person name="Koehrsen M."/>
            <person name="Alvarado L."/>
            <person name="Berlin A."/>
            <person name="Chapman S.B."/>
            <person name="Chen Z."/>
            <person name="Freedman E."/>
            <person name="Gellesch M."/>
            <person name="Goldberg J."/>
            <person name="Griggs A."/>
            <person name="Gujja S."/>
            <person name="Heilman E.R."/>
            <person name="Heiman D."/>
            <person name="Hepburn T."/>
            <person name="Howarth C."/>
            <person name="Jen D."/>
            <person name="Larson L."/>
            <person name="Mehta T."/>
            <person name="Neiman D."/>
            <person name="Pearson M."/>
            <person name="Roberts A."/>
            <person name="Saif S."/>
            <person name="Shea T."/>
            <person name="Shenoy N."/>
            <person name="Sisk P."/>
            <person name="Stolte C."/>
            <person name="Sykes S."/>
            <person name="Walk T."/>
            <person name="White J."/>
            <person name="Yandava C."/>
            <person name="Haas B."/>
            <person name="Nusbaum C."/>
            <person name="Birren B."/>
        </authorList>
    </citation>
    <scope>NUCLEOTIDE SEQUENCE [LARGE SCALE GENOMIC DNA]</scope>
    <source>
        <strain evidence="5">R3-111a-1</strain>
    </source>
</reference>
<accession>J3NFT2</accession>
<dbReference type="GO" id="GO:0046983">
    <property type="term" value="F:protein dimerization activity"/>
    <property type="evidence" value="ECO:0007669"/>
    <property type="project" value="InterPro"/>
</dbReference>
<feature type="region of interest" description="Disordered" evidence="1">
    <location>
        <begin position="313"/>
        <end position="357"/>
    </location>
</feature>
<dbReference type="RefSeq" id="XP_009216131.1">
    <property type="nucleotide sequence ID" value="XM_009217867.1"/>
</dbReference>
<dbReference type="AlphaFoldDB" id="J3NFT2"/>
<dbReference type="EMBL" id="GL385395">
    <property type="protein sequence ID" value="EJT80122.1"/>
    <property type="molecule type" value="Genomic_DNA"/>
</dbReference>
<reference evidence="4" key="4">
    <citation type="journal article" date="2015" name="G3 (Bethesda)">
        <title>Genome sequences of three phytopathogenic species of the Magnaporthaceae family of fungi.</title>
        <authorList>
            <person name="Okagaki L.H."/>
            <person name="Nunes C.C."/>
            <person name="Sailsbery J."/>
            <person name="Clay B."/>
            <person name="Brown D."/>
            <person name="John T."/>
            <person name="Oh Y."/>
            <person name="Young N."/>
            <person name="Fitzgerald M."/>
            <person name="Haas B.J."/>
            <person name="Zeng Q."/>
            <person name="Young S."/>
            <person name="Adiconis X."/>
            <person name="Fan L."/>
            <person name="Levin J.Z."/>
            <person name="Mitchell T.K."/>
            <person name="Okubara P.A."/>
            <person name="Farman M.L."/>
            <person name="Kohn L.M."/>
            <person name="Birren B."/>
            <person name="Ma L.-J."/>
            <person name="Dean R.A."/>
        </authorList>
    </citation>
    <scope>NUCLEOTIDE SEQUENCE</scope>
    <source>
        <strain evidence="4">R3-111a-1</strain>
    </source>
</reference>
<dbReference type="SUPFAM" id="SSF47459">
    <property type="entry name" value="HLH, helix-loop-helix DNA-binding domain"/>
    <property type="match status" value="1"/>
</dbReference>
<dbReference type="STRING" id="644352.J3NFT2"/>
<gene>
    <name evidence="4" type="primary">20340584</name>
    <name evidence="3" type="ORF">GGTG_00126</name>
</gene>
<proteinExistence type="predicted"/>
<feature type="region of interest" description="Disordered" evidence="1">
    <location>
        <begin position="13"/>
        <end position="113"/>
    </location>
</feature>
<sequence length="465" mass="50932">MDPNLMRHIEYFSVPNNQTGKSIDRAGASRPAAPQPLSPWNTSSLDPANQQHSTASFEAYQQAQNQAVGGISFDPPERQRPLYSQGPRQILPTRTSNPARDRHDRKRSKLSTDATPFDSVDYWLQFDNNEEGIPEESAADSAAKAETQANSAKQGAADADRQRKSRPSASRQVSQSNLGATDEGVDDSALDNALSDDEDENFSNINLAEHLSKIDSVAPSEVPQREGLYSTPLSWERPQPGLRMDSIMSIQSPATLDQAEQRRLIAIAMNPGPSSGGLGSSIAGHYQYDLGLGPAMGSSMSAAMSQIVNISGTHPQAARPGAMYPPYHPPREGSMNDKGKDKAVKPGDRTAHNDIERKYRTNLKDKIAELRDAVPALRTIPENDVDDGDEGGQPSRGPKVSKGAVLTKATEYIHYLEKKNKAIVQQHQELSRRLQAFEQLLSATARPTYQMPNYSRTLFDPRAFC</sequence>
<dbReference type="PANTHER" id="PTHR47336">
    <property type="entry name" value="TRANSCRIPTION FACTOR HMS1-RELATED"/>
    <property type="match status" value="1"/>
</dbReference>
<feature type="compositionally biased region" description="Polar residues" evidence="1">
    <location>
        <begin position="167"/>
        <end position="179"/>
    </location>
</feature>
<evidence type="ECO:0000313" key="3">
    <source>
        <dbReference type="EMBL" id="EJT80122.1"/>
    </source>
</evidence>